<comment type="caution">
    <text evidence="3">The sequence shown here is derived from an EMBL/GenBank/DDBJ whole genome shotgun (WGS) entry which is preliminary data.</text>
</comment>
<feature type="compositionally biased region" description="Low complexity" evidence="1">
    <location>
        <begin position="51"/>
        <end position="71"/>
    </location>
</feature>
<evidence type="ECO:0000313" key="4">
    <source>
        <dbReference type="Proteomes" id="UP000619260"/>
    </source>
</evidence>
<gene>
    <name evidence="3" type="ORF">Val02_90500</name>
</gene>
<proteinExistence type="predicted"/>
<keyword evidence="2" id="KW-0812">Transmembrane</keyword>
<evidence type="ECO:0000256" key="1">
    <source>
        <dbReference type="SAM" id="MobiDB-lite"/>
    </source>
</evidence>
<name>A0A8J4DVU0_9ACTN</name>
<protein>
    <submittedName>
        <fullName evidence="3">Uncharacterized protein</fullName>
    </submittedName>
</protein>
<dbReference type="AlphaFoldDB" id="A0A8J4DVU0"/>
<reference evidence="3" key="1">
    <citation type="submission" date="2021-01" db="EMBL/GenBank/DDBJ databases">
        <title>Whole genome shotgun sequence of Virgisporangium aliadipatigenens NBRC 105644.</title>
        <authorList>
            <person name="Komaki H."/>
            <person name="Tamura T."/>
        </authorList>
    </citation>
    <scope>NUCLEOTIDE SEQUENCE</scope>
    <source>
        <strain evidence="3">NBRC 105644</strain>
    </source>
</reference>
<organism evidence="3 4">
    <name type="scientific">Virgisporangium aliadipatigenens</name>
    <dbReference type="NCBI Taxonomy" id="741659"/>
    <lineage>
        <taxon>Bacteria</taxon>
        <taxon>Bacillati</taxon>
        <taxon>Actinomycetota</taxon>
        <taxon>Actinomycetes</taxon>
        <taxon>Micromonosporales</taxon>
        <taxon>Micromonosporaceae</taxon>
        <taxon>Virgisporangium</taxon>
    </lineage>
</organism>
<keyword evidence="4" id="KW-1185">Reference proteome</keyword>
<feature type="compositionally biased region" description="Gly residues" evidence="1">
    <location>
        <begin position="72"/>
        <end position="81"/>
    </location>
</feature>
<keyword evidence="2" id="KW-1133">Transmembrane helix</keyword>
<dbReference type="EMBL" id="BOPF01000066">
    <property type="protein sequence ID" value="GIJ52164.1"/>
    <property type="molecule type" value="Genomic_DNA"/>
</dbReference>
<dbReference type="RefSeq" id="WP_203905561.1">
    <property type="nucleotide sequence ID" value="NZ_BOPF01000066.1"/>
</dbReference>
<feature type="transmembrane region" description="Helical" evidence="2">
    <location>
        <begin position="18"/>
        <end position="39"/>
    </location>
</feature>
<evidence type="ECO:0000256" key="2">
    <source>
        <dbReference type="SAM" id="Phobius"/>
    </source>
</evidence>
<accession>A0A8J4DVU0</accession>
<keyword evidence="2" id="KW-0472">Membrane</keyword>
<dbReference type="Proteomes" id="UP000619260">
    <property type="component" value="Unassembled WGS sequence"/>
</dbReference>
<evidence type="ECO:0000313" key="3">
    <source>
        <dbReference type="EMBL" id="GIJ52164.1"/>
    </source>
</evidence>
<sequence>MSELDATADRPGGRSTTFVVVLALVFLTVLGASVGVILAKSKGAGDSNTGAPPFDAASSAPPQATAGASKAPGGGSSGGGYPAAVKDQCPKQTRDATGIANLIAVRSIVTDKSEAWICKSPDNKLFYQGHRRGKPFTAAMSNDSICLSDVTRDGDAYVATNVGNDGATTKYYVGHDYLRITINGRDDSNERAIDRWGD</sequence>
<feature type="region of interest" description="Disordered" evidence="1">
    <location>
        <begin position="44"/>
        <end position="87"/>
    </location>
</feature>